<keyword evidence="5 6" id="KW-0472">Membrane</keyword>
<comment type="caution">
    <text evidence="8">The sequence shown here is derived from an EMBL/GenBank/DDBJ whole genome shotgun (WGS) entry which is preliminary data.</text>
</comment>
<gene>
    <name evidence="8" type="ORF">S12H4_25912</name>
</gene>
<keyword evidence="3 6" id="KW-0812">Transmembrane</keyword>
<evidence type="ECO:0000256" key="4">
    <source>
        <dbReference type="ARBA" id="ARBA00022989"/>
    </source>
</evidence>
<reference evidence="8" key="1">
    <citation type="journal article" date="2014" name="Front. Microbiol.">
        <title>High frequency of phylogenetically diverse reductive dehalogenase-homologous genes in deep subseafloor sedimentary metagenomes.</title>
        <authorList>
            <person name="Kawai M."/>
            <person name="Futagami T."/>
            <person name="Toyoda A."/>
            <person name="Takaki Y."/>
            <person name="Nishi S."/>
            <person name="Hori S."/>
            <person name="Arai W."/>
            <person name="Tsubouchi T."/>
            <person name="Morono Y."/>
            <person name="Uchiyama I."/>
            <person name="Ito T."/>
            <person name="Fujiyama A."/>
            <person name="Inagaki F."/>
            <person name="Takami H."/>
        </authorList>
    </citation>
    <scope>NUCLEOTIDE SEQUENCE</scope>
    <source>
        <strain evidence="8">Expedition CK06-06</strain>
    </source>
</reference>
<evidence type="ECO:0000256" key="2">
    <source>
        <dbReference type="ARBA" id="ARBA00022475"/>
    </source>
</evidence>
<dbReference type="EMBL" id="BARW01014649">
    <property type="protein sequence ID" value="GAI78307.1"/>
    <property type="molecule type" value="Genomic_DNA"/>
</dbReference>
<feature type="transmembrane region" description="Helical" evidence="6">
    <location>
        <begin position="180"/>
        <end position="201"/>
    </location>
</feature>
<dbReference type="AlphaFoldDB" id="X1RC24"/>
<evidence type="ECO:0000259" key="7">
    <source>
        <dbReference type="Pfam" id="PF02554"/>
    </source>
</evidence>
<feature type="transmembrane region" description="Helical" evidence="6">
    <location>
        <begin position="155"/>
        <end position="174"/>
    </location>
</feature>
<name>X1RC24_9ZZZZ</name>
<feature type="domain" description="CstA N-terminal" evidence="7">
    <location>
        <begin position="2"/>
        <end position="230"/>
    </location>
</feature>
<evidence type="ECO:0000256" key="6">
    <source>
        <dbReference type="SAM" id="Phobius"/>
    </source>
</evidence>
<feature type="transmembrane region" description="Helical" evidence="6">
    <location>
        <begin position="42"/>
        <end position="60"/>
    </location>
</feature>
<evidence type="ECO:0000256" key="5">
    <source>
        <dbReference type="ARBA" id="ARBA00023136"/>
    </source>
</evidence>
<evidence type="ECO:0000256" key="1">
    <source>
        <dbReference type="ARBA" id="ARBA00004651"/>
    </source>
</evidence>
<dbReference type="PANTHER" id="PTHR30252">
    <property type="entry name" value="INNER MEMBRANE PEPTIDE TRANSPORTER"/>
    <property type="match status" value="1"/>
</dbReference>
<dbReference type="InterPro" id="IPR051605">
    <property type="entry name" value="CstA"/>
</dbReference>
<dbReference type="GO" id="GO:0005886">
    <property type="term" value="C:plasma membrane"/>
    <property type="evidence" value="ECO:0007669"/>
    <property type="project" value="UniProtKB-SubCell"/>
</dbReference>
<keyword evidence="2" id="KW-1003">Cell membrane</keyword>
<keyword evidence="4 6" id="KW-1133">Transmembrane helix</keyword>
<comment type="subcellular location">
    <subcellularLocation>
        <location evidence="1">Cell membrane</location>
        <topology evidence="1">Multi-pass membrane protein</topology>
    </subcellularLocation>
</comment>
<dbReference type="Pfam" id="PF02554">
    <property type="entry name" value="CstA"/>
    <property type="match status" value="1"/>
</dbReference>
<dbReference type="GO" id="GO:0009267">
    <property type="term" value="P:cellular response to starvation"/>
    <property type="evidence" value="ECO:0007669"/>
    <property type="project" value="InterPro"/>
</dbReference>
<accession>X1RC24</accession>
<evidence type="ECO:0000256" key="3">
    <source>
        <dbReference type="ARBA" id="ARBA00022692"/>
    </source>
</evidence>
<proteinExistence type="predicted"/>
<organism evidence="8">
    <name type="scientific">marine sediment metagenome</name>
    <dbReference type="NCBI Taxonomy" id="412755"/>
    <lineage>
        <taxon>unclassified sequences</taxon>
        <taxon>metagenomes</taxon>
        <taxon>ecological metagenomes</taxon>
    </lineage>
</organism>
<dbReference type="PANTHER" id="PTHR30252:SF0">
    <property type="entry name" value="PEPTIDE TRANSPORTER CSTA"/>
    <property type="match status" value="1"/>
</dbReference>
<dbReference type="InterPro" id="IPR003706">
    <property type="entry name" value="CstA_N"/>
</dbReference>
<feature type="transmembrane region" description="Helical" evidence="6">
    <location>
        <begin position="213"/>
        <end position="232"/>
    </location>
</feature>
<protein>
    <recommendedName>
        <fullName evidence="7">CstA N-terminal domain-containing protein</fullName>
    </recommendedName>
</protein>
<feature type="transmembrane region" description="Helical" evidence="6">
    <location>
        <begin position="244"/>
        <end position="269"/>
    </location>
</feature>
<evidence type="ECO:0000313" key="8">
    <source>
        <dbReference type="EMBL" id="GAI78307.1"/>
    </source>
</evidence>
<sequence length="285" mass="29616">MIIACGAISGFHSLVASGTSPKQVAKELDCQFVGYGSMLLEGALAVLILICVGAGIGMALKLGDGTVLTGQAAWQHQYSSWIGAKGLSDKIAPVVIGAANIMGAFGVPEAVGITLMGVFIASFAGTTLDTSVRIQRYVVSELATDLRIPYLANRWSATSFAVVTAAGLAFATGADGRGAMVLWPLFGISNQLLAALALLVITLYLKRKGGLKFLVTAVPCLVMLVITSWAMVRNEIIFLADENWLLVTIGGGIFVLALWMTVEAFVTFFSSSGSTGAAQKSGVSA</sequence>